<dbReference type="PANTHER" id="PTHR32432">
    <property type="entry name" value="CELL DIVISION PROTEIN FTSA-RELATED"/>
    <property type="match status" value="1"/>
</dbReference>
<dbReference type="GO" id="GO:0032153">
    <property type="term" value="C:cell division site"/>
    <property type="evidence" value="ECO:0007669"/>
    <property type="project" value="UniProtKB-UniRule"/>
</dbReference>
<dbReference type="PIRSF" id="PIRSF003101">
    <property type="entry name" value="FtsA"/>
    <property type="match status" value="1"/>
</dbReference>
<evidence type="ECO:0000256" key="4">
    <source>
        <dbReference type="ARBA" id="ARBA00023306"/>
    </source>
</evidence>
<dbReference type="InterPro" id="IPR020823">
    <property type="entry name" value="Cell_div_FtsA"/>
</dbReference>
<dbReference type="EMBL" id="PDSK01000135">
    <property type="protein sequence ID" value="PIE31621.1"/>
    <property type="molecule type" value="Genomic_DNA"/>
</dbReference>
<dbReference type="GO" id="GO:0009898">
    <property type="term" value="C:cytoplasmic side of plasma membrane"/>
    <property type="evidence" value="ECO:0007669"/>
    <property type="project" value="UniProtKB-UniRule"/>
</dbReference>
<organism evidence="8 9">
    <name type="scientific">candidate division KSB3 bacterium</name>
    <dbReference type="NCBI Taxonomy" id="2044937"/>
    <lineage>
        <taxon>Bacteria</taxon>
        <taxon>candidate division KSB3</taxon>
    </lineage>
</organism>
<dbReference type="Pfam" id="PF02491">
    <property type="entry name" value="SHS2_FTSA"/>
    <property type="match status" value="1"/>
</dbReference>
<evidence type="ECO:0000256" key="3">
    <source>
        <dbReference type="ARBA" id="ARBA00023136"/>
    </source>
</evidence>
<dbReference type="Gene3D" id="3.30.1490.110">
    <property type="match status" value="1"/>
</dbReference>
<proteinExistence type="inferred from homology"/>
<dbReference type="InterPro" id="IPR003494">
    <property type="entry name" value="SHS2_FtsA"/>
</dbReference>
<evidence type="ECO:0000256" key="5">
    <source>
        <dbReference type="HAMAP-Rule" id="MF_02033"/>
    </source>
</evidence>
<dbReference type="HAMAP" id="MF_02033">
    <property type="entry name" value="FtsA"/>
    <property type="match status" value="1"/>
</dbReference>
<dbReference type="Pfam" id="PF14450">
    <property type="entry name" value="FtsA"/>
    <property type="match status" value="2"/>
</dbReference>
<reference evidence="8 9" key="1">
    <citation type="submission" date="2017-10" db="EMBL/GenBank/DDBJ databases">
        <title>Novel microbial diversity and functional potential in the marine mammal oral microbiome.</title>
        <authorList>
            <person name="Dudek N.K."/>
            <person name="Sun C.L."/>
            <person name="Burstein D."/>
            <person name="Kantor R.S."/>
            <person name="Aliaga Goltsman D.S."/>
            <person name="Bik E.M."/>
            <person name="Thomas B.C."/>
            <person name="Banfield J.F."/>
            <person name="Relman D.A."/>
        </authorList>
    </citation>
    <scope>NUCLEOTIDE SEQUENCE [LARGE SCALE GENOMIC DNA]</scope>
    <source>
        <strain evidence="8">DOLJORAL78_47_16</strain>
    </source>
</reference>
<evidence type="ECO:0000313" key="9">
    <source>
        <dbReference type="Proteomes" id="UP000230821"/>
    </source>
</evidence>
<dbReference type="InterPro" id="IPR050696">
    <property type="entry name" value="FtsA/MreB"/>
</dbReference>
<dbReference type="GO" id="GO:0043093">
    <property type="term" value="P:FtsZ-dependent cytokinesis"/>
    <property type="evidence" value="ECO:0007669"/>
    <property type="project" value="UniProtKB-UniRule"/>
</dbReference>
<dbReference type="PANTHER" id="PTHR32432:SF4">
    <property type="entry name" value="CELL DIVISION PROTEIN FTSA"/>
    <property type="match status" value="1"/>
</dbReference>
<gene>
    <name evidence="5 8" type="primary">ftsA</name>
    <name evidence="8" type="ORF">CSA56_17755</name>
</gene>
<dbReference type="SUPFAM" id="SSF53067">
    <property type="entry name" value="Actin-like ATPase domain"/>
    <property type="match status" value="2"/>
</dbReference>
<comment type="caution">
    <text evidence="8">The sequence shown here is derived from an EMBL/GenBank/DDBJ whole genome shotgun (WGS) entry which is preliminary data.</text>
</comment>
<dbReference type="InterPro" id="IPR043129">
    <property type="entry name" value="ATPase_NBD"/>
</dbReference>
<comment type="subunit">
    <text evidence="5">Self-interacts. Interacts with FtsZ.</text>
</comment>
<comment type="similarity">
    <text evidence="5 6">Belongs to the FtsA/MreB family.</text>
</comment>
<evidence type="ECO:0000313" key="8">
    <source>
        <dbReference type="EMBL" id="PIE31621.1"/>
    </source>
</evidence>
<evidence type="ECO:0000256" key="6">
    <source>
        <dbReference type="PIRNR" id="PIRNR003101"/>
    </source>
</evidence>
<dbReference type="CDD" id="cd24048">
    <property type="entry name" value="ASKHA_NBD_FtsA"/>
    <property type="match status" value="1"/>
</dbReference>
<comment type="function">
    <text evidence="5 6">Cell division protein that is involved in the assembly of the Z ring. May serve as a membrane anchor for the Z ring.</text>
</comment>
<evidence type="ECO:0000259" key="7">
    <source>
        <dbReference type="SMART" id="SM00842"/>
    </source>
</evidence>
<dbReference type="AlphaFoldDB" id="A0A2G6K7I8"/>
<name>A0A2G6K7I8_9BACT</name>
<keyword evidence="2 5" id="KW-0132">Cell division</keyword>
<protein>
    <recommendedName>
        <fullName evidence="5 6">Cell division protein FtsA</fullName>
    </recommendedName>
</protein>
<feature type="domain" description="SHS2" evidence="7">
    <location>
        <begin position="9"/>
        <end position="197"/>
    </location>
</feature>
<dbReference type="NCBIfam" id="NF007009">
    <property type="entry name" value="PRK09472.1"/>
    <property type="match status" value="1"/>
</dbReference>
<dbReference type="Proteomes" id="UP000230821">
    <property type="component" value="Unassembled WGS sequence"/>
</dbReference>
<evidence type="ECO:0000256" key="1">
    <source>
        <dbReference type="ARBA" id="ARBA00022475"/>
    </source>
</evidence>
<dbReference type="Gene3D" id="3.30.420.40">
    <property type="match status" value="2"/>
</dbReference>
<sequence>MAVKEGSIIAGLDVGTTKICAIVGEVNDENRIDIIGIGSAPSRGLRKGVVVNIEGTVRSIEKAVKEAELMAGVDLNTVFVGIAGSHIKGINSRGVVAVSGKDKEISKHDVNRAIDAARAVAIPVDREVLHILPQEYIIDEQDGIIEPLGMSGVRLEVEVHIITAAVTSAQNLVKSVNRAGLEIDDIVLEQFGSSKAALTDQEKEIGAVLIDIGGGTTDVIVFVNGKVRHTSVLGLGGNHVTNDIAVGLRTPTGEAERIKCRYGCACSDLVEEDETIEVPSVGGRKPRVLSRQVLSEIIEPRMEEIFTLVKTDLKDIGYDETLLAAGVVVTGGASIMKGIPELAERIFDLPVRRGMPTNIGGLIDVVNSPIYSTGVGLVQYGIEFDSLNAFQNPHHEEHIFPNILARMKQWFKEFF</sequence>
<keyword evidence="4 5" id="KW-0131">Cell cycle</keyword>
<keyword evidence="1 5" id="KW-1003">Cell membrane</keyword>
<dbReference type="NCBIfam" id="TIGR01174">
    <property type="entry name" value="ftsA"/>
    <property type="match status" value="1"/>
</dbReference>
<dbReference type="SMART" id="SM00842">
    <property type="entry name" value="FtsA"/>
    <property type="match status" value="1"/>
</dbReference>
<evidence type="ECO:0000256" key="2">
    <source>
        <dbReference type="ARBA" id="ARBA00022618"/>
    </source>
</evidence>
<keyword evidence="3 5" id="KW-0472">Membrane</keyword>
<accession>A0A2G6K7I8</accession>
<comment type="subcellular location">
    <subcellularLocation>
        <location evidence="5">Cell membrane</location>
        <topology evidence="5">Peripheral membrane protein</topology>
        <orientation evidence="5">Cytoplasmic side</orientation>
    </subcellularLocation>
    <text evidence="5">Localizes to the Z ring in an FtsZ-dependent manner. Targeted to the membrane through a conserved C-terminal amphipathic helix.</text>
</comment>